<organism evidence="1 2">
    <name type="scientific">Scandinavium hiltneri</name>
    <dbReference type="NCBI Taxonomy" id="2926519"/>
    <lineage>
        <taxon>Bacteria</taxon>
        <taxon>Pseudomonadati</taxon>
        <taxon>Pseudomonadota</taxon>
        <taxon>Gammaproteobacteria</taxon>
        <taxon>Enterobacterales</taxon>
        <taxon>Enterobacteriaceae</taxon>
        <taxon>Scandinavium</taxon>
    </lineage>
</organism>
<evidence type="ECO:0000313" key="2">
    <source>
        <dbReference type="Proteomes" id="UP001205357"/>
    </source>
</evidence>
<reference evidence="1 2" key="1">
    <citation type="submission" date="2022-04" db="EMBL/GenBank/DDBJ databases">
        <title>Proposal of a three novel species of Scandinavium, Scandinavium hiltneri, Scandinavium manionii, Scandinavium tedordense.</title>
        <authorList>
            <person name="Maddock D.W."/>
            <person name="Brady C.L."/>
            <person name="Denman S."/>
            <person name="Arnold D."/>
        </authorList>
    </citation>
    <scope>NUCLEOTIDE SEQUENCE [LARGE SCALE GENOMIC DNA]</scope>
    <source>
        <strain evidence="1 2">H11S7</strain>
    </source>
</reference>
<dbReference type="Proteomes" id="UP001205357">
    <property type="component" value="Unassembled WGS sequence"/>
</dbReference>
<gene>
    <name evidence="1" type="ORF">MUU47_17240</name>
</gene>
<dbReference type="Pfam" id="PF01263">
    <property type="entry name" value="Aldose_epim"/>
    <property type="match status" value="1"/>
</dbReference>
<keyword evidence="2" id="KW-1185">Reference proteome</keyword>
<accession>A0ABT2E4M5</accession>
<protein>
    <submittedName>
        <fullName evidence="1">Aldose 1-epimerase</fullName>
    </submittedName>
</protein>
<evidence type="ECO:0000313" key="1">
    <source>
        <dbReference type="EMBL" id="MCS2162833.1"/>
    </source>
</evidence>
<dbReference type="Gene3D" id="2.70.98.10">
    <property type="match status" value="1"/>
</dbReference>
<sequence length="295" mass="33213">MDDNQGFYHHQALRQTFDTPWPGPGQMDVSLEKGPISVRICSYDGARIVSLKAYGYELLRKWHSERRAFQYGCFPMVPWVGRLGFGTLNFNGDQYALPVNKPPHALHGMACYNHWKVIESTENSVTMQLVLSEPWPWEGSVTQKIVVTDKGVLLRLQIDTSGEAFPASAGWHPWFAKVLAENNDKPLVVDFDADWQEESGENELPTGLRIAPRPGPWDDCFGFEKGLKAHLKWPGKISLEMTSNGKSMVIFNKQSDATCVNAMTQAPNAINITPEVVTLQTPLIIETFWRIRPLA</sequence>
<dbReference type="SUPFAM" id="SSF74650">
    <property type="entry name" value="Galactose mutarotase-like"/>
    <property type="match status" value="1"/>
</dbReference>
<dbReference type="InterPro" id="IPR011013">
    <property type="entry name" value="Gal_mutarotase_sf_dom"/>
</dbReference>
<dbReference type="EMBL" id="JALIGE010000075">
    <property type="protein sequence ID" value="MCS2162833.1"/>
    <property type="molecule type" value="Genomic_DNA"/>
</dbReference>
<proteinExistence type="predicted"/>
<comment type="caution">
    <text evidence="1">The sequence shown here is derived from an EMBL/GenBank/DDBJ whole genome shotgun (WGS) entry which is preliminary data.</text>
</comment>
<dbReference type="RefSeq" id="WP_258989364.1">
    <property type="nucleotide sequence ID" value="NZ_JALIGE010000075.1"/>
</dbReference>
<name>A0ABT2E4M5_9ENTR</name>
<dbReference type="InterPro" id="IPR014718">
    <property type="entry name" value="GH-type_carb-bd"/>
</dbReference>
<dbReference type="InterPro" id="IPR008183">
    <property type="entry name" value="Aldose_1/G6P_1-epimerase"/>
</dbReference>